<dbReference type="InterPro" id="IPR036388">
    <property type="entry name" value="WH-like_DNA-bd_sf"/>
</dbReference>
<gene>
    <name evidence="1" type="ORF">ABHD89_000127</name>
</gene>
<proteinExistence type="predicted"/>
<dbReference type="EMBL" id="JBDZDV010000001">
    <property type="protein sequence ID" value="MET3109739.1"/>
    <property type="molecule type" value="Genomic_DNA"/>
</dbReference>
<dbReference type="Proteomes" id="UP001549019">
    <property type="component" value="Unassembled WGS sequence"/>
</dbReference>
<evidence type="ECO:0000313" key="1">
    <source>
        <dbReference type="EMBL" id="MET3109739.1"/>
    </source>
</evidence>
<organism evidence="1 2">
    <name type="scientific">Salinicoccus halitifaciens</name>
    <dbReference type="NCBI Taxonomy" id="1073415"/>
    <lineage>
        <taxon>Bacteria</taxon>
        <taxon>Bacillati</taxon>
        <taxon>Bacillota</taxon>
        <taxon>Bacilli</taxon>
        <taxon>Bacillales</taxon>
        <taxon>Staphylococcaceae</taxon>
        <taxon>Salinicoccus</taxon>
    </lineage>
</organism>
<sequence length="278" mass="33013">MELSTERKNRAFIRMFNCFTDSREGHNQYHLTVDELEAYILLERSRSVSDRTDYIMSLEVMLFHARKEINSRNKNKLLKSLKGLEAKGIIDIFHEEKSIIGIDPLYNGWTGFEPISLDEIDELLEMTNNFKMVYFYALLETRRKYDSVHLATSIITDVMKISKTTLYKYIEELEELKIIKVKRTKENGVNFTNHYQIDDQFLRKCGLLEEEVSEEAEVRVIKSSGKDARKKTKEKEEVNEFYKIVDGEKNFHSEESYFKYQTHLAQRKKEEQIEKLPF</sequence>
<dbReference type="RefSeq" id="WP_230820921.1">
    <property type="nucleotide sequence ID" value="NZ_JAJNCU010000001.1"/>
</dbReference>
<keyword evidence="2" id="KW-1185">Reference proteome</keyword>
<dbReference type="Gene3D" id="1.10.10.10">
    <property type="entry name" value="Winged helix-like DNA-binding domain superfamily/Winged helix DNA-binding domain"/>
    <property type="match status" value="1"/>
</dbReference>
<accession>A0ABV2E5R4</accession>
<comment type="caution">
    <text evidence="1">The sequence shown here is derived from an EMBL/GenBank/DDBJ whole genome shotgun (WGS) entry which is preliminary data.</text>
</comment>
<evidence type="ECO:0000313" key="2">
    <source>
        <dbReference type="Proteomes" id="UP001549019"/>
    </source>
</evidence>
<name>A0ABV2E5R4_9STAP</name>
<protein>
    <submittedName>
        <fullName evidence="1">Uncharacterized protein</fullName>
    </submittedName>
</protein>
<reference evidence="1 2" key="1">
    <citation type="submission" date="2024-05" db="EMBL/GenBank/DDBJ databases">
        <title>Genomic Encyclopedia of Type Strains, Phase IV (KMG-IV): sequencing the most valuable type-strain genomes for metagenomic binning, comparative biology and taxonomic classification.</title>
        <authorList>
            <person name="Goeker M."/>
        </authorList>
    </citation>
    <scope>NUCLEOTIDE SEQUENCE [LARGE SCALE GENOMIC DNA]</scope>
    <source>
        <strain evidence="1 2">DSM 25286</strain>
    </source>
</reference>